<feature type="compositionally biased region" description="Basic residues" evidence="3">
    <location>
        <begin position="146"/>
        <end position="155"/>
    </location>
</feature>
<keyword evidence="1 2" id="KW-0694">RNA-binding</keyword>
<accession>A0AAP0P1P0</accession>
<keyword evidence="6" id="KW-1185">Reference proteome</keyword>
<evidence type="ECO:0000256" key="2">
    <source>
        <dbReference type="PROSITE-ProRule" id="PRU00626"/>
    </source>
</evidence>
<dbReference type="InterPro" id="IPR001890">
    <property type="entry name" value="RNA-binding_CRM"/>
</dbReference>
<feature type="region of interest" description="Disordered" evidence="3">
    <location>
        <begin position="108"/>
        <end position="162"/>
    </location>
</feature>
<evidence type="ECO:0000256" key="3">
    <source>
        <dbReference type="SAM" id="MobiDB-lite"/>
    </source>
</evidence>
<dbReference type="GO" id="GO:0003723">
    <property type="term" value="F:RNA binding"/>
    <property type="evidence" value="ECO:0007669"/>
    <property type="project" value="UniProtKB-UniRule"/>
</dbReference>
<feature type="region of interest" description="Disordered" evidence="3">
    <location>
        <begin position="396"/>
        <end position="447"/>
    </location>
</feature>
<dbReference type="SMART" id="SM01103">
    <property type="entry name" value="CRS1_YhbY"/>
    <property type="match status" value="1"/>
</dbReference>
<dbReference type="SUPFAM" id="SSF75471">
    <property type="entry name" value="YhbY-like"/>
    <property type="match status" value="1"/>
</dbReference>
<dbReference type="AlphaFoldDB" id="A0AAP0P1P0"/>
<dbReference type="InterPro" id="IPR040286">
    <property type="entry name" value="At3g25440-like"/>
</dbReference>
<evidence type="ECO:0000313" key="5">
    <source>
        <dbReference type="EMBL" id="KAK9126819.1"/>
    </source>
</evidence>
<comment type="caution">
    <text evidence="5">The sequence shown here is derived from an EMBL/GenBank/DDBJ whole genome shotgun (WGS) entry which is preliminary data.</text>
</comment>
<dbReference type="PROSITE" id="PS51295">
    <property type="entry name" value="CRM"/>
    <property type="match status" value="1"/>
</dbReference>
<evidence type="ECO:0000313" key="6">
    <source>
        <dbReference type="Proteomes" id="UP001419268"/>
    </source>
</evidence>
<protein>
    <recommendedName>
        <fullName evidence="4">CRM domain-containing protein</fullName>
    </recommendedName>
</protein>
<feature type="compositionally biased region" description="Acidic residues" evidence="3">
    <location>
        <begin position="416"/>
        <end position="429"/>
    </location>
</feature>
<dbReference type="EMBL" id="JBBNAG010000006">
    <property type="protein sequence ID" value="KAK9126819.1"/>
    <property type="molecule type" value="Genomic_DNA"/>
</dbReference>
<dbReference type="InterPro" id="IPR035920">
    <property type="entry name" value="YhbY-like_sf"/>
</dbReference>
<feature type="compositionally biased region" description="Basic residues" evidence="3">
    <location>
        <begin position="116"/>
        <end position="138"/>
    </location>
</feature>
<dbReference type="Pfam" id="PF01985">
    <property type="entry name" value="CRS1_YhbY"/>
    <property type="match status" value="1"/>
</dbReference>
<evidence type="ECO:0000259" key="4">
    <source>
        <dbReference type="PROSITE" id="PS51295"/>
    </source>
</evidence>
<feature type="domain" description="CRM" evidence="4">
    <location>
        <begin position="225"/>
        <end position="322"/>
    </location>
</feature>
<dbReference type="PANTHER" id="PTHR31426">
    <property type="entry name" value="GROUP II INTRON SPLICING FACTOR CRS1-LIKE"/>
    <property type="match status" value="1"/>
</dbReference>
<dbReference type="Proteomes" id="UP001419268">
    <property type="component" value="Unassembled WGS sequence"/>
</dbReference>
<gene>
    <name evidence="5" type="ORF">Scep_015665</name>
</gene>
<dbReference type="PANTHER" id="PTHR31426:SF2">
    <property type="entry name" value="OS01G0958400 PROTEIN"/>
    <property type="match status" value="1"/>
</dbReference>
<name>A0AAP0P1P0_9MAGN</name>
<evidence type="ECO:0000256" key="1">
    <source>
        <dbReference type="ARBA" id="ARBA00022884"/>
    </source>
</evidence>
<dbReference type="Gene3D" id="3.30.110.60">
    <property type="entry name" value="YhbY-like"/>
    <property type="match status" value="1"/>
</dbReference>
<reference evidence="5 6" key="1">
    <citation type="submission" date="2024-01" db="EMBL/GenBank/DDBJ databases">
        <title>Genome assemblies of Stephania.</title>
        <authorList>
            <person name="Yang L."/>
        </authorList>
    </citation>
    <scope>NUCLEOTIDE SEQUENCE [LARGE SCALE GENOMIC DNA]</scope>
    <source>
        <strain evidence="5">JXDWG</strain>
        <tissue evidence="5">Leaf</tissue>
    </source>
</reference>
<sequence length="499" mass="57225">MREETLISKCVFLKQQQSVINLESYEANMANRLLRCGLRRATLTPLLHHLSLHTPPNPSIPTNSRSTLPPFRASIRPIARHPWWVFRDFSHGHVNLVISEGKPKFETHEVEAPKKEKWKTKKRLKQQRKREKKKRRAANKRDPRHLGVKGRKRKQKFESPEERIKSKIEKVLASSELLSLYPDVDTEGYNDQTYRIQAKIKEALLIERLKRYEVPKLQGPEVKPETLTGEERFYMKKMAQKGSNYVPVGRRGVFGGVILNMHLHWKKHETVKVICKPCKPGQVQEYAKEIARLSGGTPIQIIGKDTIVFYRGKDYVQPEVMSPIDTLTKKRALEKSKYEQSLDSVRRFIGIAEKELELYYRHVALYGDPHTRSSDIMFANGRKSFNKPEIIAEKSLSPTDYGSDVSEMDLNSTDQEASETEGDYSDEQDLSGSGVDENFSGSDLEDGGMLCDEDGYRNDAIYNPCKRVDPSFRASSGVQGQCDFDDQDLKGCKFVSFDH</sequence>
<organism evidence="5 6">
    <name type="scientific">Stephania cephalantha</name>
    <dbReference type="NCBI Taxonomy" id="152367"/>
    <lineage>
        <taxon>Eukaryota</taxon>
        <taxon>Viridiplantae</taxon>
        <taxon>Streptophyta</taxon>
        <taxon>Embryophyta</taxon>
        <taxon>Tracheophyta</taxon>
        <taxon>Spermatophyta</taxon>
        <taxon>Magnoliopsida</taxon>
        <taxon>Ranunculales</taxon>
        <taxon>Menispermaceae</taxon>
        <taxon>Menispermoideae</taxon>
        <taxon>Cissampelideae</taxon>
        <taxon>Stephania</taxon>
    </lineage>
</organism>
<proteinExistence type="predicted"/>